<evidence type="ECO:0000313" key="10">
    <source>
        <dbReference type="RefSeq" id="XP_038983412.1"/>
    </source>
</evidence>
<feature type="compositionally biased region" description="Low complexity" evidence="6">
    <location>
        <begin position="577"/>
        <end position="589"/>
    </location>
</feature>
<reference evidence="8 9" key="2">
    <citation type="submission" date="2025-04" db="UniProtKB">
        <authorList>
            <consortium name="RefSeq"/>
        </authorList>
    </citation>
    <scope>IDENTIFICATION</scope>
    <source>
        <tissue evidence="8 9">Young leaves</tissue>
    </source>
</reference>
<name>A0A8B9A5V1_PHODC</name>
<keyword evidence="5" id="KW-0175">Coiled coil</keyword>
<dbReference type="RefSeq" id="XP_038983412.1">
    <property type="nucleotide sequence ID" value="XM_039127484.1"/>
</dbReference>
<dbReference type="KEGG" id="pda:113462596"/>
<evidence type="ECO:0000256" key="2">
    <source>
        <dbReference type="ARBA" id="ARBA00022782"/>
    </source>
</evidence>
<dbReference type="PANTHER" id="PTHR31791">
    <property type="entry name" value="FRIGIDA-LIKE PROTEIN 3-RELATED"/>
    <property type="match status" value="1"/>
</dbReference>
<evidence type="ECO:0000256" key="1">
    <source>
        <dbReference type="ARBA" id="ARBA00008956"/>
    </source>
</evidence>
<evidence type="ECO:0000313" key="8">
    <source>
        <dbReference type="RefSeq" id="XP_038978644.1"/>
    </source>
</evidence>
<reference evidence="7" key="1">
    <citation type="journal article" date="2019" name="Nat. Commun.">
        <title>Genome-wide association mapping of date palm fruit traits.</title>
        <authorList>
            <person name="Hazzouri K.M."/>
            <person name="Gros-Balthazard M."/>
            <person name="Flowers J.M."/>
            <person name="Copetti D."/>
            <person name="Lemansour A."/>
            <person name="Lebrun M."/>
            <person name="Masmoudi K."/>
            <person name="Ferrand S."/>
            <person name="Dhar M.I."/>
            <person name="Fresquez Z.A."/>
            <person name="Rosas U."/>
            <person name="Zhang J."/>
            <person name="Talag J."/>
            <person name="Lee S."/>
            <person name="Kudrna D."/>
            <person name="Powell R.F."/>
            <person name="Leitch I.J."/>
            <person name="Krueger R.R."/>
            <person name="Wing R.A."/>
            <person name="Amiri K.M.A."/>
            <person name="Purugganan M.D."/>
        </authorList>
    </citation>
    <scope>NUCLEOTIDE SEQUENCE [LARGE SCALE GENOMIC DNA]</scope>
    <source>
        <strain evidence="7">cv. Khalas</strain>
    </source>
</reference>
<dbReference type="OrthoDB" id="1930990at2759"/>
<comment type="similarity">
    <text evidence="1 4">Belongs to the Frigida family.</text>
</comment>
<dbReference type="GeneID" id="113462596"/>
<dbReference type="GO" id="GO:0009908">
    <property type="term" value="P:flower development"/>
    <property type="evidence" value="ECO:0007669"/>
    <property type="project" value="UniProtKB-KW"/>
</dbReference>
<dbReference type="AlphaFoldDB" id="A0A8B9A5V1"/>
<protein>
    <recommendedName>
        <fullName evidence="4">FRIGIDA-like protein</fullName>
    </recommendedName>
</protein>
<dbReference type="PANTHER" id="PTHR31791:SF41">
    <property type="entry name" value="FRIGIDA-LIKE PROTEIN"/>
    <property type="match status" value="1"/>
</dbReference>
<gene>
    <name evidence="8 9" type="primary">LOC113462596</name>
    <name evidence="10" type="synonym">LOC103705329</name>
</gene>
<feature type="compositionally biased region" description="Polar residues" evidence="6">
    <location>
        <begin position="135"/>
        <end position="146"/>
    </location>
</feature>
<feature type="region of interest" description="Disordered" evidence="6">
    <location>
        <begin position="130"/>
        <end position="158"/>
    </location>
</feature>
<feature type="coiled-coil region" evidence="5">
    <location>
        <begin position="11"/>
        <end position="69"/>
    </location>
</feature>
<keyword evidence="7" id="KW-1185">Reference proteome</keyword>
<organism evidence="7 8">
    <name type="scientific">Phoenix dactylifera</name>
    <name type="common">Date palm</name>
    <dbReference type="NCBI Taxonomy" id="42345"/>
    <lineage>
        <taxon>Eukaryota</taxon>
        <taxon>Viridiplantae</taxon>
        <taxon>Streptophyta</taxon>
        <taxon>Embryophyta</taxon>
        <taxon>Tracheophyta</taxon>
        <taxon>Spermatophyta</taxon>
        <taxon>Magnoliopsida</taxon>
        <taxon>Liliopsida</taxon>
        <taxon>Arecaceae</taxon>
        <taxon>Coryphoideae</taxon>
        <taxon>Phoeniceae</taxon>
        <taxon>Phoenix</taxon>
    </lineage>
</organism>
<proteinExistence type="inferred from homology"/>
<dbReference type="InterPro" id="IPR012474">
    <property type="entry name" value="Frigida"/>
</dbReference>
<evidence type="ECO:0000256" key="3">
    <source>
        <dbReference type="ARBA" id="ARBA00023089"/>
    </source>
</evidence>
<evidence type="ECO:0000256" key="5">
    <source>
        <dbReference type="SAM" id="Coils"/>
    </source>
</evidence>
<dbReference type="RefSeq" id="XP_038978644.1">
    <property type="nucleotide sequence ID" value="XM_039122716.1"/>
</dbReference>
<keyword evidence="4" id="KW-0217">Developmental protein</keyword>
<evidence type="ECO:0000256" key="6">
    <source>
        <dbReference type="SAM" id="MobiDB-lite"/>
    </source>
</evidence>
<dbReference type="RefSeq" id="XP_038978645.1">
    <property type="nucleotide sequence ID" value="XM_039122717.1"/>
</dbReference>
<keyword evidence="3 4" id="KW-0287">Flowering</keyword>
<evidence type="ECO:0000256" key="4">
    <source>
        <dbReference type="RuleBase" id="RU364012"/>
    </source>
</evidence>
<dbReference type="GO" id="GO:0030154">
    <property type="term" value="P:cell differentiation"/>
    <property type="evidence" value="ECO:0007669"/>
    <property type="project" value="UniProtKB-KW"/>
</dbReference>
<evidence type="ECO:0000313" key="9">
    <source>
        <dbReference type="RefSeq" id="XP_038978645.1"/>
    </source>
</evidence>
<feature type="region of interest" description="Disordered" evidence="6">
    <location>
        <begin position="573"/>
        <end position="612"/>
    </location>
</feature>
<evidence type="ECO:0000313" key="7">
    <source>
        <dbReference type="Proteomes" id="UP000228380"/>
    </source>
</evidence>
<dbReference type="Pfam" id="PF07899">
    <property type="entry name" value="Frigida"/>
    <property type="match status" value="1"/>
</dbReference>
<keyword evidence="2 4" id="KW-0221">Differentiation</keyword>
<dbReference type="Proteomes" id="UP000228380">
    <property type="component" value="Chromosome 6"/>
</dbReference>
<accession>A0A8B9A5V1</accession>
<sequence>MADIEKVTLGIESATSMLELLGKALEELESQRESSLQNKIQWDDIEEHVHNLERSLKNKFDEVAEKQRMFEEKQSETHALIAEREASVAAKEQSSLDRLQELRDIAVSAIAEARKKYKVASPEPVDIRESKIKKVSTSLNDPNATPASAEKNPDNGSGDLAEAVAVEIKPRPQLKQLCEQMDAKGLLKFISENWKSLATLREELSLALKYAPEPAQLVLDSLEGLYPPDQSNLQGNEDSALQGLRRSCLVLMESAAPLLGITEPGVDHPVSSEIKQQAKAIADEWKPKLAGVDIDASNGYSLEAQAFLQLLATFNIAPGFDEDELCKLVIAVSRRRQAPQLCRSLGLTQKMPDVVEDLINRGRQIDAVHFAHVFQLTESFPPVPLLKAYLEDLKNAKKNGGTSTGNVQKDPNAQELGALRAVIRCIKDYKLQEEYPVEPLQKRVAQLEKAKYDKKRMGEAAKLQPKKPRATGEYAPRRPAFAAETRQLPPTAFDERGLYAGAAERYPERYPYNAPPTYEPPSYASYGQPVNAQRPYHYPDERVPPAPYNAASSYGSFTGTGAAPNSYGNYMGTGVPSSSSNYGSYTGSGLQPSNQSYMYPGSGLQPSHQSYM</sequence>